<dbReference type="PANTHER" id="PTHR30086:SF20">
    <property type="entry name" value="ARGININE EXPORTER PROTEIN ARGO-RELATED"/>
    <property type="match status" value="1"/>
</dbReference>
<reference evidence="7 8" key="1">
    <citation type="journal article" date="2019" name="Int. J. Syst. Evol. Microbiol.">
        <title>The Global Catalogue of Microorganisms (GCM) 10K type strain sequencing project: providing services to taxonomists for standard genome sequencing and annotation.</title>
        <authorList>
            <consortium name="The Broad Institute Genomics Platform"/>
            <consortium name="The Broad Institute Genome Sequencing Center for Infectious Disease"/>
            <person name="Wu L."/>
            <person name="Ma J."/>
        </authorList>
    </citation>
    <scope>NUCLEOTIDE SEQUENCE [LARGE SCALE GENOMIC DNA]</scope>
    <source>
        <strain evidence="7 8">JCM 13316</strain>
    </source>
</reference>
<dbReference type="PANTHER" id="PTHR30086">
    <property type="entry name" value="ARGININE EXPORTER PROTEIN ARGO"/>
    <property type="match status" value="1"/>
</dbReference>
<evidence type="ECO:0000256" key="5">
    <source>
        <dbReference type="ARBA" id="ARBA00023136"/>
    </source>
</evidence>
<dbReference type="Proteomes" id="UP001500784">
    <property type="component" value="Unassembled WGS sequence"/>
</dbReference>
<comment type="caution">
    <text evidence="7">The sequence shown here is derived from an EMBL/GenBank/DDBJ whole genome shotgun (WGS) entry which is preliminary data.</text>
</comment>
<feature type="transmembrane region" description="Helical" evidence="6">
    <location>
        <begin position="41"/>
        <end position="66"/>
    </location>
</feature>
<sequence length="212" mass="21924">MTVEQALLGFTAVAVLLTIMPGLDSAMVLRSAISQGPRHAVATGVGINTGAFAWGAAAAVGISALLTASETAYTAVKLAGAVYMLWLGSSLLWKSFRRRHAPVPVDGVPAPPGERLAAAWAKGLGTNLLNPKVGVFYIAMIPQFMPAGVSPLLMGLALAGIHVLLSVVWFGLIISAAHLARKALQAPRSVKITDRLTGLALLGFGTSLAIKH</sequence>
<keyword evidence="5 6" id="KW-0472">Membrane</keyword>
<dbReference type="Pfam" id="PF01810">
    <property type="entry name" value="LysE"/>
    <property type="match status" value="1"/>
</dbReference>
<proteinExistence type="predicted"/>
<evidence type="ECO:0000256" key="3">
    <source>
        <dbReference type="ARBA" id="ARBA00022692"/>
    </source>
</evidence>
<comment type="subcellular location">
    <subcellularLocation>
        <location evidence="1">Cell membrane</location>
        <topology evidence="1">Multi-pass membrane protein</topology>
    </subcellularLocation>
</comment>
<protein>
    <submittedName>
        <fullName evidence="7">LysE family translocator</fullName>
    </submittedName>
</protein>
<dbReference type="RefSeq" id="WP_152229465.1">
    <property type="nucleotide sequence ID" value="NZ_BAAALV010000010.1"/>
</dbReference>
<organism evidence="7 8">
    <name type="scientific">Arthrobacter gandavensis</name>
    <dbReference type="NCBI Taxonomy" id="169960"/>
    <lineage>
        <taxon>Bacteria</taxon>
        <taxon>Bacillati</taxon>
        <taxon>Actinomycetota</taxon>
        <taxon>Actinomycetes</taxon>
        <taxon>Micrococcales</taxon>
        <taxon>Micrococcaceae</taxon>
        <taxon>Arthrobacter</taxon>
    </lineage>
</organism>
<gene>
    <name evidence="7" type="ORF">GCM10009688_32540</name>
</gene>
<keyword evidence="4 6" id="KW-1133">Transmembrane helix</keyword>
<feature type="transmembrane region" description="Helical" evidence="6">
    <location>
        <begin position="72"/>
        <end position="93"/>
    </location>
</feature>
<evidence type="ECO:0000256" key="4">
    <source>
        <dbReference type="ARBA" id="ARBA00022989"/>
    </source>
</evidence>
<name>A0ABN2PLH3_9MICC</name>
<dbReference type="InterPro" id="IPR001123">
    <property type="entry name" value="LeuE-type"/>
</dbReference>
<evidence type="ECO:0000313" key="8">
    <source>
        <dbReference type="Proteomes" id="UP001500784"/>
    </source>
</evidence>
<evidence type="ECO:0000256" key="2">
    <source>
        <dbReference type="ARBA" id="ARBA00022475"/>
    </source>
</evidence>
<evidence type="ECO:0000313" key="7">
    <source>
        <dbReference type="EMBL" id="GAA1925007.1"/>
    </source>
</evidence>
<feature type="transmembrane region" description="Helical" evidence="6">
    <location>
        <begin position="159"/>
        <end position="180"/>
    </location>
</feature>
<evidence type="ECO:0000256" key="6">
    <source>
        <dbReference type="SAM" id="Phobius"/>
    </source>
</evidence>
<keyword evidence="8" id="KW-1185">Reference proteome</keyword>
<dbReference type="PIRSF" id="PIRSF006324">
    <property type="entry name" value="LeuE"/>
    <property type="match status" value="1"/>
</dbReference>
<accession>A0ABN2PLH3</accession>
<dbReference type="EMBL" id="BAAALV010000010">
    <property type="protein sequence ID" value="GAA1925007.1"/>
    <property type="molecule type" value="Genomic_DNA"/>
</dbReference>
<feature type="transmembrane region" description="Helical" evidence="6">
    <location>
        <begin position="6"/>
        <end position="29"/>
    </location>
</feature>
<keyword evidence="3 6" id="KW-0812">Transmembrane</keyword>
<evidence type="ECO:0000256" key="1">
    <source>
        <dbReference type="ARBA" id="ARBA00004651"/>
    </source>
</evidence>
<keyword evidence="2" id="KW-1003">Cell membrane</keyword>